<dbReference type="GO" id="GO:0000976">
    <property type="term" value="F:transcription cis-regulatory region binding"/>
    <property type="evidence" value="ECO:0007669"/>
    <property type="project" value="TreeGrafter"/>
</dbReference>
<evidence type="ECO:0000256" key="1">
    <source>
        <dbReference type="ARBA" id="ARBA00023125"/>
    </source>
</evidence>
<dbReference type="OrthoDB" id="4544397at2"/>
<dbReference type="AlphaFoldDB" id="A0A0Q2UKA0"/>
<feature type="DNA-binding region" description="H-T-H motif" evidence="2">
    <location>
        <begin position="39"/>
        <end position="58"/>
    </location>
</feature>
<proteinExistence type="predicted"/>
<dbReference type="PANTHER" id="PTHR30055:SF226">
    <property type="entry name" value="HTH-TYPE TRANSCRIPTIONAL REGULATOR PKSA"/>
    <property type="match status" value="1"/>
</dbReference>
<dbReference type="Proteomes" id="UP000051677">
    <property type="component" value="Unassembled WGS sequence"/>
</dbReference>
<dbReference type="EMBL" id="LKTM01000001">
    <property type="protein sequence ID" value="KQH81144.1"/>
    <property type="molecule type" value="Genomic_DNA"/>
</dbReference>
<dbReference type="SUPFAM" id="SSF46689">
    <property type="entry name" value="Homeodomain-like"/>
    <property type="match status" value="1"/>
</dbReference>
<dbReference type="PROSITE" id="PS50977">
    <property type="entry name" value="HTH_TETR_2"/>
    <property type="match status" value="1"/>
</dbReference>
<dbReference type="Gene3D" id="1.10.357.10">
    <property type="entry name" value="Tetracycline Repressor, domain 2"/>
    <property type="match status" value="1"/>
</dbReference>
<evidence type="ECO:0000256" key="2">
    <source>
        <dbReference type="PROSITE-ProRule" id="PRU00335"/>
    </source>
</evidence>
<dbReference type="RefSeq" id="WP_055575901.1">
    <property type="nucleotide sequence ID" value="NZ_LKTM01000001.1"/>
</dbReference>
<comment type="caution">
    <text evidence="4">The sequence shown here is derived from an EMBL/GenBank/DDBJ whole genome shotgun (WGS) entry which is preliminary data.</text>
</comment>
<protein>
    <recommendedName>
        <fullName evidence="3">HTH tetR-type domain-containing protein</fullName>
    </recommendedName>
</protein>
<evidence type="ECO:0000259" key="3">
    <source>
        <dbReference type="PROSITE" id="PS50977"/>
    </source>
</evidence>
<dbReference type="InterPro" id="IPR009057">
    <property type="entry name" value="Homeodomain-like_sf"/>
</dbReference>
<name>A0A0Q2UKA0_MYCGO</name>
<organism evidence="4 5">
    <name type="scientific">Mycobacterium gordonae</name>
    <dbReference type="NCBI Taxonomy" id="1778"/>
    <lineage>
        <taxon>Bacteria</taxon>
        <taxon>Bacillati</taxon>
        <taxon>Actinomycetota</taxon>
        <taxon>Actinomycetes</taxon>
        <taxon>Mycobacteriales</taxon>
        <taxon>Mycobacteriaceae</taxon>
        <taxon>Mycobacterium</taxon>
    </lineage>
</organism>
<gene>
    <name evidence="4" type="ORF">AO501_05935</name>
</gene>
<dbReference type="PRINTS" id="PR00455">
    <property type="entry name" value="HTHTETR"/>
</dbReference>
<dbReference type="PANTHER" id="PTHR30055">
    <property type="entry name" value="HTH-TYPE TRANSCRIPTIONAL REGULATOR RUTR"/>
    <property type="match status" value="1"/>
</dbReference>
<evidence type="ECO:0000313" key="5">
    <source>
        <dbReference type="Proteomes" id="UP000051677"/>
    </source>
</evidence>
<evidence type="ECO:0000313" key="4">
    <source>
        <dbReference type="EMBL" id="KQH81144.1"/>
    </source>
</evidence>
<reference evidence="4 5" key="1">
    <citation type="submission" date="2015-10" db="EMBL/GenBank/DDBJ databases">
        <title>Mycobacterium gordonae draft genome assembly.</title>
        <authorList>
            <person name="Ustinova V."/>
            <person name="Smirnova T."/>
            <person name="Blagodatskikh K."/>
            <person name="Varlamov D."/>
            <person name="Larionova E."/>
            <person name="Chernousova L."/>
        </authorList>
    </citation>
    <scope>NUCLEOTIDE SEQUENCE [LARGE SCALE GENOMIC DNA]</scope>
    <source>
        <strain evidence="4 5">CTRI 14-8773</strain>
    </source>
</reference>
<feature type="domain" description="HTH tetR-type" evidence="3">
    <location>
        <begin position="16"/>
        <end position="76"/>
    </location>
</feature>
<accession>A0A0Q2UKA0</accession>
<keyword evidence="1 2" id="KW-0238">DNA-binding</keyword>
<dbReference type="Pfam" id="PF00440">
    <property type="entry name" value="TetR_N"/>
    <property type="match status" value="1"/>
</dbReference>
<dbReference type="InterPro" id="IPR050109">
    <property type="entry name" value="HTH-type_TetR-like_transc_reg"/>
</dbReference>
<dbReference type="GO" id="GO:0003700">
    <property type="term" value="F:DNA-binding transcription factor activity"/>
    <property type="evidence" value="ECO:0007669"/>
    <property type="project" value="TreeGrafter"/>
</dbReference>
<dbReference type="InterPro" id="IPR001647">
    <property type="entry name" value="HTH_TetR"/>
</dbReference>
<sequence length="202" mass="22322">MTQANEAATGRELQRLATRERVYQAAVDEFERSGVADADISTIVSAAGVSRGTFYFHFPTKEHALAEFARRAEARIGSELSVALSSVEDLATALLKIIRLVAAEEERLGHILFRDVLSLYFSPSQPQLSDSGTHPLVHIVIEQIELARDRGEVYGDVEAEYSGVFFLIGLYGLLITNRDDAAVRMGVLEKYLSSFCRGLLVR</sequence>